<keyword evidence="2" id="KW-0614">Plasmid</keyword>
<feature type="region of interest" description="Disordered" evidence="1">
    <location>
        <begin position="52"/>
        <end position="111"/>
    </location>
</feature>
<dbReference type="KEGG" id="nfr:ERS450000_04191"/>
<feature type="region of interest" description="Disordered" evidence="1">
    <location>
        <begin position="259"/>
        <end position="306"/>
    </location>
</feature>
<evidence type="ECO:0000313" key="2">
    <source>
        <dbReference type="EMBL" id="CRY81065.1"/>
    </source>
</evidence>
<organism evidence="2 3">
    <name type="scientific">Nocardia farcinica</name>
    <dbReference type="NCBI Taxonomy" id="37329"/>
    <lineage>
        <taxon>Bacteria</taxon>
        <taxon>Bacillati</taxon>
        <taxon>Actinomycetota</taxon>
        <taxon>Actinomycetes</taxon>
        <taxon>Mycobacteriales</taxon>
        <taxon>Nocardiaceae</taxon>
        <taxon>Nocardia</taxon>
    </lineage>
</organism>
<evidence type="ECO:0000313" key="3">
    <source>
        <dbReference type="Proteomes" id="UP000057820"/>
    </source>
</evidence>
<dbReference type="EMBL" id="LN868939">
    <property type="protein sequence ID" value="CRY81065.1"/>
    <property type="molecule type" value="Genomic_DNA"/>
</dbReference>
<sequence length="306" mass="33341">MGREATTSRTHKGESGPTLNQFGSPERRPSPSSAWVLCGSWALRFRRCGDRANRPTRRQARTGPSAADTNPTTREARPAAPSTALSRRESGRQLHRGRRSSAASATPAGLIAQEHRESTWSCCRAVASGGEIMVSAESRRSSAQPTAWWFRRRSIHAIHGFRYPTRSHWPELCDTGLTAPTNPSPARHAIAIPPVERRRCDPRCLDEPGRSPVWWLSRIIGSDSARGSGRAGPIEVKDAHRIAPVGCLADLVAVLTEGPPAVHCPPPVMGPYRRQSRDGTRATQPEPFGRGDSRLRAQPLGGSGRQ</sequence>
<feature type="region of interest" description="Disordered" evidence="1">
    <location>
        <begin position="1"/>
        <end position="33"/>
    </location>
</feature>
<protein>
    <submittedName>
        <fullName evidence="2">Uncharacterized protein</fullName>
    </submittedName>
</protein>
<geneLocation type="plasmid" evidence="2">
    <name>2</name>
</geneLocation>
<evidence type="ECO:0000256" key="1">
    <source>
        <dbReference type="SAM" id="MobiDB-lite"/>
    </source>
</evidence>
<accession>A0A0H5NZI4</accession>
<name>A0A0H5NZI4_NOCFR</name>
<dbReference type="Proteomes" id="UP000057820">
    <property type="component" value="Plasmid 2"/>
</dbReference>
<reference evidence="3" key="1">
    <citation type="submission" date="2015-03" db="EMBL/GenBank/DDBJ databases">
        <authorList>
            <consortium name="Pathogen Informatics"/>
        </authorList>
    </citation>
    <scope>NUCLEOTIDE SEQUENCE [LARGE SCALE GENOMIC DNA]</scope>
    <source>
        <strain evidence="3">NCTC11134</strain>
        <plasmid evidence="3">2</plasmid>
    </source>
</reference>
<dbReference type="AlphaFoldDB" id="A0A0H5NZI4"/>
<proteinExistence type="predicted"/>
<gene>
    <name evidence="2" type="ORF">ERS450000_04191</name>
</gene>